<evidence type="ECO:0000313" key="3">
    <source>
        <dbReference type="Proteomes" id="UP000321150"/>
    </source>
</evidence>
<sequence>MASVSAQVGTGNVGINTSTPEKTLDVNGDFRSSKTDTSTNTQYLLETNTTLAPEYNIAGVINPSDGTGSIFAQTKNISSFNTGTSDGGAALDLINMPGYSVAMLTNSNGSLNSNMTASQGGFSMSSQDTSTGVYTSFTVPNSIYLGPYFMYKDNTGTTTGEYYLPRNYGLRGQVLVTHGKSTAPGNVAGTPNDLVWRDVADLIVLKSPGGNCYKITVTDAGVLGTTPDADCMVDPYNPATYSNTSRMASGNNTRTTTSPEKIMEEQKKQIEEIQKQMNEIRNQLIQKNKTKSTK</sequence>
<name>A0A511YDC3_9FLAO</name>
<feature type="region of interest" description="Disordered" evidence="1">
    <location>
        <begin position="242"/>
        <end position="265"/>
    </location>
</feature>
<protein>
    <recommendedName>
        <fullName evidence="4">Peptidase S74 domain-containing protein</fullName>
    </recommendedName>
</protein>
<evidence type="ECO:0008006" key="4">
    <source>
        <dbReference type="Google" id="ProtNLM"/>
    </source>
</evidence>
<comment type="caution">
    <text evidence="2">The sequence shown here is derived from an EMBL/GenBank/DDBJ whole genome shotgun (WGS) entry which is preliminary data.</text>
</comment>
<dbReference type="AlphaFoldDB" id="A0A511YDC3"/>
<reference evidence="2 3" key="1">
    <citation type="submission" date="2019-07" db="EMBL/GenBank/DDBJ databases">
        <title>Whole genome shotgun sequence of Chryseobacterium lathyri NBRC 105250.</title>
        <authorList>
            <person name="Hosoyama A."/>
            <person name="Uohara A."/>
            <person name="Ohji S."/>
            <person name="Ichikawa N."/>
        </authorList>
    </citation>
    <scope>NUCLEOTIDE SEQUENCE [LARGE SCALE GENOMIC DNA]</scope>
    <source>
        <strain evidence="2 3">NBRC 105250</strain>
    </source>
</reference>
<feature type="compositionally biased region" description="Polar residues" evidence="1">
    <location>
        <begin position="242"/>
        <end position="259"/>
    </location>
</feature>
<organism evidence="2 3">
    <name type="scientific">Chryseobacterium lathyri</name>
    <dbReference type="NCBI Taxonomy" id="395933"/>
    <lineage>
        <taxon>Bacteria</taxon>
        <taxon>Pseudomonadati</taxon>
        <taxon>Bacteroidota</taxon>
        <taxon>Flavobacteriia</taxon>
        <taxon>Flavobacteriales</taxon>
        <taxon>Weeksellaceae</taxon>
        <taxon>Chryseobacterium group</taxon>
        <taxon>Chryseobacterium</taxon>
    </lineage>
</organism>
<accession>A0A511YDC3</accession>
<feature type="compositionally biased region" description="Polar residues" evidence="1">
    <location>
        <begin position="1"/>
        <end position="21"/>
    </location>
</feature>
<dbReference type="Proteomes" id="UP000321150">
    <property type="component" value="Unassembled WGS sequence"/>
</dbReference>
<gene>
    <name evidence="2" type="ORF">CLA01_32680</name>
</gene>
<feature type="region of interest" description="Disordered" evidence="1">
    <location>
        <begin position="1"/>
        <end position="39"/>
    </location>
</feature>
<proteinExistence type="predicted"/>
<dbReference type="EMBL" id="BJYI01000012">
    <property type="protein sequence ID" value="GEN73196.1"/>
    <property type="molecule type" value="Genomic_DNA"/>
</dbReference>
<evidence type="ECO:0000313" key="2">
    <source>
        <dbReference type="EMBL" id="GEN73196.1"/>
    </source>
</evidence>
<evidence type="ECO:0000256" key="1">
    <source>
        <dbReference type="SAM" id="MobiDB-lite"/>
    </source>
</evidence>